<dbReference type="RefSeq" id="WP_092346578.1">
    <property type="nucleotide sequence ID" value="NZ_CZVW01000001.1"/>
</dbReference>
<dbReference type="InterPro" id="IPR050267">
    <property type="entry name" value="Anti-sigma-factor_SerPK"/>
</dbReference>
<keyword evidence="4" id="KW-1185">Reference proteome</keyword>
<name>A0A0P1MKC1_9BACT</name>
<keyword evidence="3" id="KW-0808">Transferase</keyword>
<dbReference type="PANTHER" id="PTHR35526">
    <property type="entry name" value="ANTI-SIGMA-F FACTOR RSBW-RELATED"/>
    <property type="match status" value="1"/>
</dbReference>
<dbReference type="GO" id="GO:0004674">
    <property type="term" value="F:protein serine/threonine kinase activity"/>
    <property type="evidence" value="ECO:0007669"/>
    <property type="project" value="UniProtKB-KW"/>
</dbReference>
<evidence type="ECO:0000313" key="3">
    <source>
        <dbReference type="EMBL" id="CUS95925.1"/>
    </source>
</evidence>
<dbReference type="Gene3D" id="3.30.565.10">
    <property type="entry name" value="Histidine kinase-like ATPase, C-terminal domain"/>
    <property type="match status" value="1"/>
</dbReference>
<organism evidence="3 4">
    <name type="scientific">Candidatus Chryseopegocella kryptomonas</name>
    <dbReference type="NCBI Taxonomy" id="1633643"/>
    <lineage>
        <taxon>Bacteria</taxon>
        <taxon>Pseudomonadati</taxon>
        <taxon>Candidatus Kryptoniota</taxon>
        <taxon>Candidatus Chryseopegocella</taxon>
    </lineage>
</organism>
<gene>
    <name evidence="3" type="ORF">JGI23_00024</name>
</gene>
<keyword evidence="3" id="KW-0418">Kinase</keyword>
<proteinExistence type="predicted"/>
<dbReference type="PANTHER" id="PTHR35526:SF3">
    <property type="entry name" value="ANTI-SIGMA-F FACTOR RSBW"/>
    <property type="match status" value="1"/>
</dbReference>
<evidence type="ECO:0000313" key="4">
    <source>
        <dbReference type="Proteomes" id="UP000199197"/>
    </source>
</evidence>
<dbReference type="AlphaFoldDB" id="A0A0P1MKC1"/>
<protein>
    <submittedName>
        <fullName evidence="3">Serine/threonine-protein kinase RsbW</fullName>
    </submittedName>
</protein>
<reference evidence="4" key="1">
    <citation type="submission" date="2015-11" db="EMBL/GenBank/DDBJ databases">
        <authorList>
            <person name="Varghese N."/>
        </authorList>
    </citation>
    <scope>NUCLEOTIDE SEQUENCE [LARGE SCALE GENOMIC DNA]</scope>
    <source>
        <strain evidence="4">JGI-23</strain>
    </source>
</reference>
<dbReference type="EMBL" id="CZVW01000001">
    <property type="protein sequence ID" value="CUS95925.1"/>
    <property type="molecule type" value="Genomic_DNA"/>
</dbReference>
<dbReference type="SUPFAM" id="SSF55874">
    <property type="entry name" value="ATPase domain of HSP90 chaperone/DNA topoisomerase II/histidine kinase"/>
    <property type="match status" value="1"/>
</dbReference>
<dbReference type="InterPro" id="IPR036890">
    <property type="entry name" value="HATPase_C_sf"/>
</dbReference>
<dbReference type="InterPro" id="IPR003594">
    <property type="entry name" value="HATPase_dom"/>
</dbReference>
<accession>A0A0P1MKC1</accession>
<sequence length="147" mass="17350">MSAREKNKKIKIKSELKNLKLVRDFIRKEAIKFGFDEIDVEKIILSVDEVCTNSIKHSYENKPDGIIYVEVKKSGNRFSVVVSYDGLPFEPEKLKIESPLDKFKRTGKVKRGKLGMFIIHRFMDRVKYQRKRNKNVVILTKFLRKDE</sequence>
<dbReference type="CDD" id="cd16936">
    <property type="entry name" value="HATPase_RsbW-like"/>
    <property type="match status" value="1"/>
</dbReference>
<evidence type="ECO:0000259" key="2">
    <source>
        <dbReference type="Pfam" id="PF13581"/>
    </source>
</evidence>
<keyword evidence="1" id="KW-0723">Serine/threonine-protein kinase</keyword>
<evidence type="ECO:0000256" key="1">
    <source>
        <dbReference type="ARBA" id="ARBA00022527"/>
    </source>
</evidence>
<dbReference type="Proteomes" id="UP000199197">
    <property type="component" value="Unassembled WGS sequence"/>
</dbReference>
<feature type="domain" description="Histidine kinase/HSP90-like ATPase" evidence="2">
    <location>
        <begin position="13"/>
        <end position="141"/>
    </location>
</feature>
<dbReference type="OrthoDB" id="9792240at2"/>
<dbReference type="Pfam" id="PF13581">
    <property type="entry name" value="HATPase_c_2"/>
    <property type="match status" value="1"/>
</dbReference>